<keyword evidence="1" id="KW-0175">Coiled coil</keyword>
<feature type="coiled-coil region" evidence="1">
    <location>
        <begin position="1988"/>
        <end position="2015"/>
    </location>
</feature>
<organism evidence="4 5">
    <name type="scientific">Aphanomyces stellatus</name>
    <dbReference type="NCBI Taxonomy" id="120398"/>
    <lineage>
        <taxon>Eukaryota</taxon>
        <taxon>Sar</taxon>
        <taxon>Stramenopiles</taxon>
        <taxon>Oomycota</taxon>
        <taxon>Saprolegniomycetes</taxon>
        <taxon>Saprolegniales</taxon>
        <taxon>Verrucalvaceae</taxon>
        <taxon>Aphanomyces</taxon>
    </lineage>
</organism>
<feature type="region of interest" description="Disordered" evidence="2">
    <location>
        <begin position="1"/>
        <end position="105"/>
    </location>
</feature>
<evidence type="ECO:0000313" key="4">
    <source>
        <dbReference type="EMBL" id="VFT84971.1"/>
    </source>
</evidence>
<evidence type="ECO:0000256" key="2">
    <source>
        <dbReference type="SAM" id="MobiDB-lite"/>
    </source>
</evidence>
<feature type="coiled-coil region" evidence="1">
    <location>
        <begin position="1390"/>
        <end position="1499"/>
    </location>
</feature>
<proteinExistence type="predicted"/>
<feature type="coiled-coil region" evidence="1">
    <location>
        <begin position="709"/>
        <end position="754"/>
    </location>
</feature>
<sequence>MKKVSEKRAVNLPKLAAPPPDSGGGSCDPMTPRRPPRLQMDASNHESNTLTPISIDAFSSPTKQSQVMMPTTPSKQIKPQSLRRKLVDADPNSPPSSSSATSPMSIYDPNSSALLNPAFEVDMASLEAEVDKMKQLGQAAEGHVEAIYANNAKERMFFKQVSSEMANMESDIVARQRQAYVARSCRWVVLTPSAEMYRTQEKQAWAAEKVEFESLLAVKDTELHANERERAKLSDTLTQTMQYFTHEVESRDARIATHVLELQTTREVLGSTEHSLRQSQLQHQRVTDALAKHVDELDVTRKEVEDCRAVIGQHEVTIANQSKHILATEAALTAARTAISALETKCSDQKGTLHAYKEEMHTQAYNMDQLRRDVKQNQDKQDELSVVIKTHEKTIAAFKRMQSKWEATKTGAEAEQNEHRAMTKMHKERIEGQAKVIRRQEDAIVAATMTHMADMTAIDMQVTQLGDLRHTVADQAAYIGKLEATCRAAEIQHMKNRSLIELLQTKIHGMEDVASRQDKEIGTLTERLAKRDALVVTRDADVDKLKASYESMSKELLGQVEAGQAAIGVHIGVIDAMRAAADQLTTANKTLTTDLESQTALAADRWETLQQLRREFATSEDNYINLSLQRSIEESHYKHEMRAVATWAHMTIDELQMQLAEKARRVEDAIAHGERQAYALHEIIHETEAAFAVCKAQFGATEADYVAKVQERSEALDEQEERIHLLEIQLKMNAEQALQRRQTAADERQREMAQFQMQLKGKEDVFEIQVSRLKTQIQLERTLALKTSTAAQEQFELDVSKLQSQLQQERTTSVATITDLNERLAAITRAFEVEQDALVAARAKAYHDNQLAWNRLAMLDEELLGRDRALEAAAALKALLLDQHTKHIEALGAEHRQFVAAVHADHADAVDQLQRAQAERTLAHATEAAAATMQFQADLAALQARHAEETAARTEDAQRTRLELEAKLLYQKETMTGQIKAMRQDYDGQLVEQRVRLECLIDHQRETLESQLRELKTDTDAADASQRAKYEAQLAAQRNDYDDQLAKQKAGYESVMSQQRERYDTTIRTRKERYETELASQRADLESTLAWTKTKLEGEVADTTLRLETELRTVKTHLESELASQKEFLETQLRVQRETLDTDIREQKAASDARLASVTSTLQAEVAGLEDRLKRQRDAFDADNLSQRAAWDADLTNQRMAWTTALADQRDTLERETQRQKMEYEDEIRRLRSEYEATIRTDRASYEEDIASTRLRLETARADETAALEAQLAAQQASYERAAADQKADLEGRLAALATKYDVDMAALRAGLEATMLDQWVTFETELQHARASFVDTLTRETTTRDETIQRQRDTFEAAVATHEARYERDMAAQMAAHDAELAMQTAALHGEIEAQRRQLEDQIKDLVLTSEQERLRAVDRYEALRTTTTDKAAAAAREKARLDDELSTCQEQLRSSQQNHVGVCTAYATAVTKHQEASEQAAATIASLTQAIASLEAQVAQCYTGEFILSRIKDALTPQIQPQYHPNIASQCSAMSTLEDLEALIVRLLALAVETQTVIKVGSTQSLGIDAVASIVDEHDILWGQLANTAVKDIHRVIRAVHENEILMTQLPLLVPDLAEPSLKALLGYITTYQTLRRDAASVLQVTNTTTCLNDHEIVAALQAWQSCRTNVARALRCNDLVCSEKDMLAFIDEYMGLRDKACHRFLLDDVDAAALFDRLDAYQTCLTQGKVILAKESVDTATLLAHMDDYEQLRNQVSLVAAVKKDSVDGKSILGFVQDYFKLRAGVQRVLVCADNGAGAALPTSDAIVVEEYQTLRTHVGGIWATDAAAAAPPRILSTLQDLQSFRQDVAAVLQTDLPPPLSHVVKQLQEFMTLRRHAAKLLQLADALASPKEMMDAIDTFQTLRGDCGRLWTVGDTPRVLPPSAKEVLTWVQEYHGVRTRVSILLGRESICTADDVVQVVQTYLDLTVKHRDLVRAKMTIEANNNALQGTVDSARQQLSDYELRLATLGAKHACPFQATTAAVFFDALDHKLQDGKDFELAFHRRKQMHEQDNAQHATAVDAMTREAAITLELVHREYTLKLQDLERSSTQDVATLKRTSANDLDDLKRERDRAFADLERTTAAKVDALERDIVNVRAIKLKEQEDYDATMDKIRRGLEVQVGDASGRKDQSEKATYFARYVERDRMLMELVYGSIRSVTQLLTPAKTSFVLPTEMSHAILGCIKELKRMKEYVMGSFDALQKDVAPFLPFEVKDRMCPQATRWRHHMMTAIQWYAVEWRPEMDLAQWCVECAEKTNEYARAQFHLFLAQANTTLTLLAATQRERAMDVLAFMRRSVLQDDASQEKDVCMLKMRLMDAVTDRDQVGMELQLKETFFADLLHQHKAIAADMQSRLAQHQQMWKSLGQGSGAGAAVAKLPAKASAAIDATLQKPTPKPKWQQEDTTTLLSNGRTLKERFVSDLALETGQNPAGLKRGFTMQTLQPSPSNAARKISQPYVPMQKMPPPASNAQMKPGQLWHQGVKQVDGHSLSLAIGVNPTQRGLVVDVFNSDTECMQAIDVNATSTLLMRYDKPLVDWTPAERAEVVDAVLARLHVTSHGDQDVQFGIADDVD</sequence>
<reference evidence="4 5" key="1">
    <citation type="submission" date="2019-03" db="EMBL/GenBank/DDBJ databases">
        <authorList>
            <person name="Gaulin E."/>
            <person name="Dumas B."/>
        </authorList>
    </citation>
    <scope>NUCLEOTIDE SEQUENCE [LARGE SCALE GENOMIC DNA]</scope>
    <source>
        <strain evidence="4">CBS 568.67</strain>
    </source>
</reference>
<dbReference type="EMBL" id="CAADRA010005112">
    <property type="protein sequence ID" value="VFT84971.1"/>
    <property type="molecule type" value="Genomic_DNA"/>
</dbReference>
<evidence type="ECO:0000256" key="1">
    <source>
        <dbReference type="SAM" id="Coils"/>
    </source>
</evidence>
<feature type="compositionally biased region" description="Low complexity" evidence="2">
    <location>
        <begin position="95"/>
        <end position="105"/>
    </location>
</feature>
<dbReference type="OrthoDB" id="77953at2759"/>
<keyword evidence="5" id="KW-1185">Reference proteome</keyword>
<feature type="coiled-coil region" evidence="1">
    <location>
        <begin position="1210"/>
        <end position="1263"/>
    </location>
</feature>
<gene>
    <name evidence="4" type="primary">Aste57867_8082</name>
    <name evidence="3" type="ORF">As57867_008052</name>
    <name evidence="4" type="ORF">ASTE57867_8082</name>
</gene>
<evidence type="ECO:0000313" key="5">
    <source>
        <dbReference type="Proteomes" id="UP000332933"/>
    </source>
</evidence>
<name>A0A485KJB0_9STRA</name>
<accession>A0A485KJB0</accession>
<dbReference type="EMBL" id="VJMH01005091">
    <property type="protein sequence ID" value="KAF0701380.1"/>
    <property type="molecule type" value="Genomic_DNA"/>
</dbReference>
<evidence type="ECO:0000313" key="3">
    <source>
        <dbReference type="EMBL" id="KAF0701380.1"/>
    </source>
</evidence>
<feature type="coiled-coil region" evidence="1">
    <location>
        <begin position="609"/>
        <end position="672"/>
    </location>
</feature>
<feature type="compositionally biased region" description="Polar residues" evidence="2">
    <location>
        <begin position="41"/>
        <end position="79"/>
    </location>
</feature>
<protein>
    <submittedName>
        <fullName evidence="4">Aste57867_8082 protein</fullName>
    </submittedName>
</protein>
<feature type="coiled-coil region" evidence="1">
    <location>
        <begin position="1005"/>
        <end position="1047"/>
    </location>
</feature>
<dbReference type="Proteomes" id="UP000332933">
    <property type="component" value="Unassembled WGS sequence"/>
</dbReference>
<reference evidence="3" key="2">
    <citation type="submission" date="2019-06" db="EMBL/GenBank/DDBJ databases">
        <title>Genomics analysis of Aphanomyces spp. identifies a new class of oomycete effector associated with host adaptation.</title>
        <authorList>
            <person name="Gaulin E."/>
        </authorList>
    </citation>
    <scope>NUCLEOTIDE SEQUENCE</scope>
    <source>
        <strain evidence="3">CBS 578.67</strain>
    </source>
</reference>